<dbReference type="GO" id="GO:0004751">
    <property type="term" value="F:ribose-5-phosphate isomerase activity"/>
    <property type="evidence" value="ECO:0007669"/>
    <property type="project" value="UniProtKB-EC"/>
</dbReference>
<dbReference type="AlphaFoldDB" id="A0A7V3YG54"/>
<evidence type="ECO:0000313" key="4">
    <source>
        <dbReference type="EMBL" id="HGI30497.1"/>
    </source>
</evidence>
<gene>
    <name evidence="4" type="primary">rpiB</name>
    <name evidence="4" type="ORF">ENV30_04210</name>
</gene>
<dbReference type="EMBL" id="DTFV01000058">
    <property type="protein sequence ID" value="HGI30497.1"/>
    <property type="molecule type" value="Genomic_DNA"/>
</dbReference>
<dbReference type="NCBIfam" id="NF004051">
    <property type="entry name" value="PRK05571.1"/>
    <property type="match status" value="1"/>
</dbReference>
<dbReference type="SUPFAM" id="SSF89623">
    <property type="entry name" value="Ribose/Galactose isomerase RpiB/AlsB"/>
    <property type="match status" value="1"/>
</dbReference>
<dbReference type="PANTHER" id="PTHR30345:SF0">
    <property type="entry name" value="DNA DAMAGE-REPAIR_TOLERATION PROTEIN DRT102"/>
    <property type="match status" value="1"/>
</dbReference>
<dbReference type="Gene3D" id="3.40.1400.10">
    <property type="entry name" value="Sugar-phosphate isomerase, RpiB/LacA/LacB"/>
    <property type="match status" value="1"/>
</dbReference>
<dbReference type="InterPro" id="IPR036569">
    <property type="entry name" value="RpiB_LacA_LacB_sf"/>
</dbReference>
<dbReference type="PANTHER" id="PTHR30345">
    <property type="entry name" value="RIBOSE-5-PHOSPHATE ISOMERASE B"/>
    <property type="match status" value="1"/>
</dbReference>
<organism evidence="4">
    <name type="scientific">Candidatus Caldatribacterium californiense</name>
    <dbReference type="NCBI Taxonomy" id="1454726"/>
    <lineage>
        <taxon>Bacteria</taxon>
        <taxon>Pseudomonadati</taxon>
        <taxon>Atribacterota</taxon>
        <taxon>Atribacteria</taxon>
        <taxon>Atribacterales</taxon>
        <taxon>Candidatus Caldatribacteriaceae</taxon>
        <taxon>Candidatus Caldatribacterium</taxon>
    </lineage>
</organism>
<feature type="active site" description="Proton donor" evidence="3">
    <location>
        <position position="101"/>
    </location>
</feature>
<evidence type="ECO:0000256" key="1">
    <source>
        <dbReference type="ARBA" id="ARBA00008754"/>
    </source>
</evidence>
<dbReference type="PIRSF" id="PIRSF005384">
    <property type="entry name" value="RpiB_LacA_B"/>
    <property type="match status" value="1"/>
</dbReference>
<dbReference type="Pfam" id="PF02502">
    <property type="entry name" value="LacAB_rpiB"/>
    <property type="match status" value="1"/>
</dbReference>
<protein>
    <submittedName>
        <fullName evidence="4">Ribose 5-phosphate isomerase B</fullName>
        <ecNumber evidence="4">5.3.1.6</ecNumber>
    </submittedName>
</protein>
<evidence type="ECO:0000256" key="2">
    <source>
        <dbReference type="ARBA" id="ARBA00023235"/>
    </source>
</evidence>
<evidence type="ECO:0000256" key="3">
    <source>
        <dbReference type="PIRSR" id="PIRSR005384-1"/>
    </source>
</evidence>
<dbReference type="EC" id="5.3.1.6" evidence="4"/>
<sequence>MIFVKIAVASDHAGFALKKSIVEKLAQENHEVYDLGTFSPEPVGVGPFAQAVVKSILEGKVERGILVCGTGGGMTVASNRYPGIRAILCFNEFTAEYARRHNDANILVLGARTIPEDLALRLVDIFLHTPFEGGKYAERLAYLETVERDVWEILCRRFS</sequence>
<dbReference type="GO" id="GO:0005975">
    <property type="term" value="P:carbohydrate metabolic process"/>
    <property type="evidence" value="ECO:0007669"/>
    <property type="project" value="InterPro"/>
</dbReference>
<accession>A0A7V3YG54</accession>
<comment type="similarity">
    <text evidence="1">Belongs to the LacAB/RpiB family.</text>
</comment>
<proteinExistence type="inferred from homology"/>
<comment type="caution">
    <text evidence="4">The sequence shown here is derived from an EMBL/GenBank/DDBJ whole genome shotgun (WGS) entry which is preliminary data.</text>
</comment>
<keyword evidence="2 4" id="KW-0413">Isomerase</keyword>
<reference evidence="4" key="1">
    <citation type="journal article" date="2020" name="mSystems">
        <title>Genome- and Community-Level Interaction Insights into Carbon Utilization and Element Cycling Functions of Hydrothermarchaeota in Hydrothermal Sediment.</title>
        <authorList>
            <person name="Zhou Z."/>
            <person name="Liu Y."/>
            <person name="Xu W."/>
            <person name="Pan J."/>
            <person name="Luo Z.H."/>
            <person name="Li M."/>
        </authorList>
    </citation>
    <scope>NUCLEOTIDE SEQUENCE [LARGE SCALE GENOMIC DNA]</scope>
    <source>
        <strain evidence="4">SpSt-747</strain>
    </source>
</reference>
<name>A0A7V3YG54_9BACT</name>
<feature type="active site" description="Proton acceptor" evidence="3">
    <location>
        <position position="68"/>
    </location>
</feature>
<dbReference type="NCBIfam" id="TIGR01120">
    <property type="entry name" value="rpiB"/>
    <property type="match status" value="1"/>
</dbReference>
<dbReference type="InterPro" id="IPR003500">
    <property type="entry name" value="RpiB_LacA_LacB"/>
</dbReference>
<dbReference type="InterPro" id="IPR004785">
    <property type="entry name" value="RpiB"/>
</dbReference>
<dbReference type="NCBIfam" id="TIGR00689">
    <property type="entry name" value="rpiB_lacA_lacB"/>
    <property type="match status" value="1"/>
</dbReference>